<dbReference type="AlphaFoldDB" id="B4VNI6"/>
<dbReference type="eggNOG" id="COG2442">
    <property type="taxonomic scope" value="Bacteria"/>
</dbReference>
<protein>
    <submittedName>
        <fullName evidence="1">Uncharacterized protein</fullName>
    </submittedName>
</protein>
<sequence length="51" mass="5927">MVVKNDEEIRQYWEEQNRECFAQIARLPPPPGLEKAWAKLQAAKAKLESKS</sequence>
<accession>B4VNI6</accession>
<dbReference type="Proteomes" id="UP000003835">
    <property type="component" value="Unassembled WGS sequence"/>
</dbReference>
<name>B4VNI6_9CYAN</name>
<keyword evidence="2" id="KW-1185">Reference proteome</keyword>
<dbReference type="EMBL" id="DS989846">
    <property type="protein sequence ID" value="EDX76619.1"/>
    <property type="molecule type" value="Genomic_DNA"/>
</dbReference>
<dbReference type="HOGENOM" id="CLU_3097683_0_0_3"/>
<organism evidence="1 2">
    <name type="scientific">Coleofasciculus chthonoplastes PCC 7420</name>
    <dbReference type="NCBI Taxonomy" id="118168"/>
    <lineage>
        <taxon>Bacteria</taxon>
        <taxon>Bacillati</taxon>
        <taxon>Cyanobacteriota</taxon>
        <taxon>Cyanophyceae</taxon>
        <taxon>Coleofasciculales</taxon>
        <taxon>Coleofasciculaceae</taxon>
        <taxon>Coleofasciculus</taxon>
    </lineage>
</organism>
<proteinExistence type="predicted"/>
<reference evidence="1 2" key="1">
    <citation type="submission" date="2008-07" db="EMBL/GenBank/DDBJ databases">
        <authorList>
            <person name="Tandeau de Marsac N."/>
            <person name="Ferriera S."/>
            <person name="Johnson J."/>
            <person name="Kravitz S."/>
            <person name="Beeson K."/>
            <person name="Sutton G."/>
            <person name="Rogers Y.-H."/>
            <person name="Friedman R."/>
            <person name="Frazier M."/>
            <person name="Venter J.C."/>
        </authorList>
    </citation>
    <scope>NUCLEOTIDE SEQUENCE [LARGE SCALE GENOMIC DNA]</scope>
    <source>
        <strain evidence="1 2">PCC 7420</strain>
    </source>
</reference>
<evidence type="ECO:0000313" key="2">
    <source>
        <dbReference type="Proteomes" id="UP000003835"/>
    </source>
</evidence>
<gene>
    <name evidence="1" type="ORF">MC7420_4875</name>
</gene>
<evidence type="ECO:0000313" key="1">
    <source>
        <dbReference type="EMBL" id="EDX76619.1"/>
    </source>
</evidence>